<protein>
    <submittedName>
        <fullName evidence="1">Uncharacterized protein</fullName>
    </submittedName>
</protein>
<organism evidence="1 2">
    <name type="scientific">Cucumis sativus</name>
    <name type="common">Cucumber</name>
    <dbReference type="NCBI Taxonomy" id="3659"/>
    <lineage>
        <taxon>Eukaryota</taxon>
        <taxon>Viridiplantae</taxon>
        <taxon>Streptophyta</taxon>
        <taxon>Embryophyta</taxon>
        <taxon>Tracheophyta</taxon>
        <taxon>Spermatophyta</taxon>
        <taxon>Magnoliopsida</taxon>
        <taxon>eudicotyledons</taxon>
        <taxon>Gunneridae</taxon>
        <taxon>Pentapetalae</taxon>
        <taxon>rosids</taxon>
        <taxon>fabids</taxon>
        <taxon>Cucurbitales</taxon>
        <taxon>Cucurbitaceae</taxon>
        <taxon>Benincaseae</taxon>
        <taxon>Cucumis</taxon>
    </lineage>
</organism>
<keyword evidence="2" id="KW-1185">Reference proteome</keyword>
<proteinExistence type="predicted"/>
<evidence type="ECO:0000313" key="2">
    <source>
        <dbReference type="Proteomes" id="UP000029981"/>
    </source>
</evidence>
<sequence>MLLFEFIKVEAAFFAFPGRWLLAPAPPAPDLPPPLAFETVQLSAAVLLFSSLPPPPFTPNQKTINN</sequence>
<gene>
    <name evidence="1" type="ORF">Csa_3G710770</name>
</gene>
<dbReference type="Gramene" id="KGN58650">
    <property type="protein sequence ID" value="KGN58650"/>
    <property type="gene ID" value="Csa_3G710770"/>
</dbReference>
<evidence type="ECO:0000313" key="1">
    <source>
        <dbReference type="EMBL" id="KGN58650.1"/>
    </source>
</evidence>
<dbReference type="AlphaFoldDB" id="A0A0A0L9M0"/>
<reference evidence="1 2" key="2">
    <citation type="journal article" date="2009" name="PLoS ONE">
        <title>An integrated genetic and cytogenetic map of the cucumber genome.</title>
        <authorList>
            <person name="Ren Y."/>
            <person name="Zhang Z."/>
            <person name="Liu J."/>
            <person name="Staub J.E."/>
            <person name="Han Y."/>
            <person name="Cheng Z."/>
            <person name="Li X."/>
            <person name="Lu J."/>
            <person name="Miao H."/>
            <person name="Kang H."/>
            <person name="Xie B."/>
            <person name="Gu X."/>
            <person name="Wang X."/>
            <person name="Du Y."/>
            <person name="Jin W."/>
            <person name="Huang S."/>
        </authorList>
    </citation>
    <scope>NUCLEOTIDE SEQUENCE [LARGE SCALE GENOMIC DNA]</scope>
    <source>
        <strain evidence="2">cv. 9930</strain>
    </source>
</reference>
<name>A0A0A0L9M0_CUCSA</name>
<reference evidence="1 2" key="4">
    <citation type="journal article" date="2011" name="BMC Genomics">
        <title>RNA-Seq improves annotation of protein-coding genes in the cucumber genome.</title>
        <authorList>
            <person name="Li Z."/>
            <person name="Zhang Z."/>
            <person name="Yan P."/>
            <person name="Huang S."/>
            <person name="Fei Z."/>
            <person name="Lin K."/>
        </authorList>
    </citation>
    <scope>NUCLEOTIDE SEQUENCE [LARGE SCALE GENOMIC DNA]</scope>
    <source>
        <strain evidence="2">cv. 9930</strain>
    </source>
</reference>
<accession>A0A0A0L9M0</accession>
<reference evidence="1 2" key="3">
    <citation type="journal article" date="2010" name="BMC Genomics">
        <title>Transcriptome sequencing and comparative analysis of cucumber flowers with different sex types.</title>
        <authorList>
            <person name="Guo S."/>
            <person name="Zheng Y."/>
            <person name="Joung J.G."/>
            <person name="Liu S."/>
            <person name="Zhang Z."/>
            <person name="Crasta O.R."/>
            <person name="Sobral B.W."/>
            <person name="Xu Y."/>
            <person name="Huang S."/>
            <person name="Fei Z."/>
        </authorList>
    </citation>
    <scope>NUCLEOTIDE SEQUENCE [LARGE SCALE GENOMIC DNA]</scope>
    <source>
        <strain evidence="2">cv. 9930</strain>
    </source>
</reference>
<dbReference type="Proteomes" id="UP000029981">
    <property type="component" value="Chromosome 3"/>
</dbReference>
<dbReference type="EMBL" id="CM002924">
    <property type="protein sequence ID" value="KGN58650.1"/>
    <property type="molecule type" value="Genomic_DNA"/>
</dbReference>
<reference evidence="1 2" key="1">
    <citation type="journal article" date="2009" name="Nat. Genet.">
        <title>The genome of the cucumber, Cucumis sativus L.</title>
        <authorList>
            <person name="Huang S."/>
            <person name="Li R."/>
            <person name="Zhang Z."/>
            <person name="Li L."/>
            <person name="Gu X."/>
            <person name="Fan W."/>
            <person name="Lucas W.J."/>
            <person name="Wang X."/>
            <person name="Xie B."/>
            <person name="Ni P."/>
            <person name="Ren Y."/>
            <person name="Zhu H."/>
            <person name="Li J."/>
            <person name="Lin K."/>
            <person name="Jin W."/>
            <person name="Fei Z."/>
            <person name="Li G."/>
            <person name="Staub J."/>
            <person name="Kilian A."/>
            <person name="van der Vossen E.A."/>
            <person name="Wu Y."/>
            <person name="Guo J."/>
            <person name="He J."/>
            <person name="Jia Z."/>
            <person name="Ren Y."/>
            <person name="Tian G."/>
            <person name="Lu Y."/>
            <person name="Ruan J."/>
            <person name="Qian W."/>
            <person name="Wang M."/>
            <person name="Huang Q."/>
            <person name="Li B."/>
            <person name="Xuan Z."/>
            <person name="Cao J."/>
            <person name="Asan"/>
            <person name="Wu Z."/>
            <person name="Zhang J."/>
            <person name="Cai Q."/>
            <person name="Bai Y."/>
            <person name="Zhao B."/>
            <person name="Han Y."/>
            <person name="Li Y."/>
            <person name="Li X."/>
            <person name="Wang S."/>
            <person name="Shi Q."/>
            <person name="Liu S."/>
            <person name="Cho W.K."/>
            <person name="Kim J.Y."/>
            <person name="Xu Y."/>
            <person name="Heller-Uszynska K."/>
            <person name="Miao H."/>
            <person name="Cheng Z."/>
            <person name="Zhang S."/>
            <person name="Wu J."/>
            <person name="Yang Y."/>
            <person name="Kang H."/>
            <person name="Li M."/>
            <person name="Liang H."/>
            <person name="Ren X."/>
            <person name="Shi Z."/>
            <person name="Wen M."/>
            <person name="Jian M."/>
            <person name="Yang H."/>
            <person name="Zhang G."/>
            <person name="Yang Z."/>
            <person name="Chen R."/>
            <person name="Liu S."/>
            <person name="Li J."/>
            <person name="Ma L."/>
            <person name="Liu H."/>
            <person name="Zhou Y."/>
            <person name="Zhao J."/>
            <person name="Fang X."/>
            <person name="Li G."/>
            <person name="Fang L."/>
            <person name="Li Y."/>
            <person name="Liu D."/>
            <person name="Zheng H."/>
            <person name="Zhang Y."/>
            <person name="Qin N."/>
            <person name="Li Z."/>
            <person name="Yang G."/>
            <person name="Yang S."/>
            <person name="Bolund L."/>
            <person name="Kristiansen K."/>
            <person name="Zheng H."/>
            <person name="Li S."/>
            <person name="Zhang X."/>
            <person name="Yang H."/>
            <person name="Wang J."/>
            <person name="Sun R."/>
            <person name="Zhang B."/>
            <person name="Jiang S."/>
            <person name="Wang J."/>
            <person name="Du Y."/>
            <person name="Li S."/>
        </authorList>
    </citation>
    <scope>NUCLEOTIDE SEQUENCE [LARGE SCALE GENOMIC DNA]</scope>
    <source>
        <strain evidence="2">cv. 9930</strain>
    </source>
</reference>